<accession>A0A1Y1HQK3</accession>
<evidence type="ECO:0000256" key="7">
    <source>
        <dbReference type="SAM" id="MobiDB-lite"/>
    </source>
</evidence>
<dbReference type="Proteomes" id="UP000054558">
    <property type="component" value="Unassembled WGS sequence"/>
</dbReference>
<dbReference type="EMBL" id="DF236994">
    <property type="protein sequence ID" value="GAQ80072.1"/>
    <property type="molecule type" value="Genomic_DNA"/>
</dbReference>
<dbReference type="AlphaFoldDB" id="A0A1Y1HQK3"/>
<evidence type="ECO:0000256" key="3">
    <source>
        <dbReference type="ARBA" id="ARBA00022692"/>
    </source>
</evidence>
<evidence type="ECO:0000256" key="8">
    <source>
        <dbReference type="SAM" id="Phobius"/>
    </source>
</evidence>
<dbReference type="GO" id="GO:0097250">
    <property type="term" value="P:mitochondrial respirasome assembly"/>
    <property type="evidence" value="ECO:0007669"/>
    <property type="project" value="InterPro"/>
</dbReference>
<keyword evidence="4" id="KW-0256">Endoplasmic reticulum</keyword>
<evidence type="ECO:0008006" key="11">
    <source>
        <dbReference type="Google" id="ProtNLM"/>
    </source>
</evidence>
<organism evidence="9 10">
    <name type="scientific">Klebsormidium nitens</name>
    <name type="common">Green alga</name>
    <name type="synonym">Ulothrix nitens</name>
    <dbReference type="NCBI Taxonomy" id="105231"/>
    <lineage>
        <taxon>Eukaryota</taxon>
        <taxon>Viridiplantae</taxon>
        <taxon>Streptophyta</taxon>
        <taxon>Klebsormidiophyceae</taxon>
        <taxon>Klebsormidiales</taxon>
        <taxon>Klebsormidiaceae</taxon>
        <taxon>Klebsormidium</taxon>
    </lineage>
</organism>
<feature type="transmembrane region" description="Helical" evidence="8">
    <location>
        <begin position="52"/>
        <end position="78"/>
    </location>
</feature>
<dbReference type="InterPro" id="IPR029008">
    <property type="entry name" value="EMC6-like"/>
</dbReference>
<keyword evidence="6 8" id="KW-0472">Membrane</keyword>
<dbReference type="OMA" id="ANSEWPD"/>
<dbReference type="PANTHER" id="PTHR12906">
    <property type="entry name" value="PROTEIN C20ORF24 RAB5-INTERACTING PROTEIN"/>
    <property type="match status" value="1"/>
</dbReference>
<dbReference type="OrthoDB" id="286395at2759"/>
<name>A0A1Y1HQK3_KLENI</name>
<dbReference type="PANTHER" id="PTHR12906:SF0">
    <property type="entry name" value="GEL COMPLEX SUBUNIT OPTI"/>
    <property type="match status" value="1"/>
</dbReference>
<feature type="region of interest" description="Disordered" evidence="7">
    <location>
        <begin position="1"/>
        <end position="23"/>
    </location>
</feature>
<dbReference type="Pfam" id="PF07019">
    <property type="entry name" value="EMC6"/>
    <property type="match status" value="1"/>
</dbReference>
<comment type="similarity">
    <text evidence="2">Belongs to the EMC6 family.</text>
</comment>
<protein>
    <recommendedName>
        <fullName evidence="11">Rab5-interacting protein</fullName>
    </recommendedName>
</protein>
<proteinExistence type="inferred from homology"/>
<dbReference type="InterPro" id="IPR010742">
    <property type="entry name" value="RCAF1"/>
</dbReference>
<feature type="transmembrane region" description="Helical" evidence="8">
    <location>
        <begin position="98"/>
        <end position="123"/>
    </location>
</feature>
<dbReference type="GO" id="GO:0005789">
    <property type="term" value="C:endoplasmic reticulum membrane"/>
    <property type="evidence" value="ECO:0007669"/>
    <property type="project" value="UniProtKB-SubCell"/>
</dbReference>
<keyword evidence="3 8" id="KW-0812">Transmembrane</keyword>
<reference evidence="9 10" key="1">
    <citation type="journal article" date="2014" name="Nat. Commun.">
        <title>Klebsormidium flaccidum genome reveals primary factors for plant terrestrial adaptation.</title>
        <authorList>
            <person name="Hori K."/>
            <person name="Maruyama F."/>
            <person name="Fujisawa T."/>
            <person name="Togashi T."/>
            <person name="Yamamoto N."/>
            <person name="Seo M."/>
            <person name="Sato S."/>
            <person name="Yamada T."/>
            <person name="Mori H."/>
            <person name="Tajima N."/>
            <person name="Moriyama T."/>
            <person name="Ikeuchi M."/>
            <person name="Watanabe M."/>
            <person name="Wada H."/>
            <person name="Kobayashi K."/>
            <person name="Saito M."/>
            <person name="Masuda T."/>
            <person name="Sasaki-Sekimoto Y."/>
            <person name="Mashiguchi K."/>
            <person name="Awai K."/>
            <person name="Shimojima M."/>
            <person name="Masuda S."/>
            <person name="Iwai M."/>
            <person name="Nobusawa T."/>
            <person name="Narise T."/>
            <person name="Kondo S."/>
            <person name="Saito H."/>
            <person name="Sato R."/>
            <person name="Murakawa M."/>
            <person name="Ihara Y."/>
            <person name="Oshima-Yamada Y."/>
            <person name="Ohtaka K."/>
            <person name="Satoh M."/>
            <person name="Sonobe K."/>
            <person name="Ishii M."/>
            <person name="Ohtani R."/>
            <person name="Kanamori-Sato M."/>
            <person name="Honoki R."/>
            <person name="Miyazaki D."/>
            <person name="Mochizuki H."/>
            <person name="Umetsu J."/>
            <person name="Higashi K."/>
            <person name="Shibata D."/>
            <person name="Kamiya Y."/>
            <person name="Sato N."/>
            <person name="Nakamura Y."/>
            <person name="Tabata S."/>
            <person name="Ida S."/>
            <person name="Kurokawa K."/>
            <person name="Ohta H."/>
        </authorList>
    </citation>
    <scope>NUCLEOTIDE SEQUENCE [LARGE SCALE GENOMIC DNA]</scope>
    <source>
        <strain evidence="9 10">NIES-2285</strain>
    </source>
</reference>
<evidence type="ECO:0000313" key="10">
    <source>
        <dbReference type="Proteomes" id="UP000054558"/>
    </source>
</evidence>
<keyword evidence="10" id="KW-1185">Reference proteome</keyword>
<evidence type="ECO:0000313" key="9">
    <source>
        <dbReference type="EMBL" id="GAQ80072.1"/>
    </source>
</evidence>
<gene>
    <name evidence="9" type="ORF">KFL_000450280</name>
</gene>
<comment type="subcellular location">
    <subcellularLocation>
        <location evidence="1">Endoplasmic reticulum membrane</location>
        <topology evidence="1">Multi-pass membrane protein</topology>
    </subcellularLocation>
</comment>
<evidence type="ECO:0000256" key="5">
    <source>
        <dbReference type="ARBA" id="ARBA00022989"/>
    </source>
</evidence>
<evidence type="ECO:0000256" key="2">
    <source>
        <dbReference type="ARBA" id="ARBA00009436"/>
    </source>
</evidence>
<keyword evidence="5 8" id="KW-1133">Transmembrane helix</keyword>
<evidence type="ECO:0000256" key="1">
    <source>
        <dbReference type="ARBA" id="ARBA00004477"/>
    </source>
</evidence>
<dbReference type="STRING" id="105231.A0A1Y1HQK3"/>
<evidence type="ECO:0000256" key="4">
    <source>
        <dbReference type="ARBA" id="ARBA00022824"/>
    </source>
</evidence>
<evidence type="ECO:0000256" key="6">
    <source>
        <dbReference type="ARBA" id="ARBA00023136"/>
    </source>
</evidence>
<dbReference type="GO" id="GO:0005739">
    <property type="term" value="C:mitochondrion"/>
    <property type="evidence" value="ECO:0007669"/>
    <property type="project" value="GOC"/>
</dbReference>
<sequence length="129" mass="14404">MSLRPKAKNGDVVPPQKDETPQPSFQFKHLLEQDRLWDRDELGDVIHWLRQILGLIFGVAYGLAGVVGGPYLMLYLLASTGITYSYYKYVLNIDEDDFGGTTNLLVEGLVSGTALMVVAWVLLYSSLHV</sequence>